<dbReference type="RefSeq" id="WP_145911439.1">
    <property type="nucleotide sequence ID" value="NZ_BAAAMZ010000022.1"/>
</dbReference>
<dbReference type="Pfam" id="PF23970">
    <property type="entry name" value="DUF7297"/>
    <property type="match status" value="1"/>
</dbReference>
<sequence>MPANQGGAPYAAASSTLVPLQLDVTAPQPTALASGTSMLVTDTTLASQLSHFPDLYDLRPTSHLMRLMQALLGESGVGQLRKRLLLAQWGAVSAQGARFYDLDRFYGAIFNADRTSDEQLAVNALDTATATPDEWEEMEAADASYRDRMTALARAVSLGGTLPGLKAAAEAVIGAPVEVFESWALLEAAAGGQIGNSWDHLEATLPTWTQADGQLWSAMEGLPFTGRSGVGTRAEVLVRIQQDYPFTDEGRRRQQDDEWALTKVLGKLKPASVLLTVDAQGLTVQSEVHVASASSDSEHWQVAYQVTPSQLPTSTPLYPLSAAQQAAGLSDTAPRVVPVPPLATRLGDEWSYGAHVPSARSYGYLPDEPAWGAPGSIPDSEAPGLDQTVVWMDGSQSVYAAVRGLLDPTQLLAARAASEGVLVAHPYSGDRRVVPTHD</sequence>
<dbReference type="AlphaFoldDB" id="A0A561S9U1"/>
<keyword evidence="2" id="KW-1185">Reference proteome</keyword>
<evidence type="ECO:0000313" key="1">
    <source>
        <dbReference type="EMBL" id="TWF71636.1"/>
    </source>
</evidence>
<proteinExistence type="predicted"/>
<dbReference type="OrthoDB" id="9819639at2"/>
<evidence type="ECO:0000313" key="2">
    <source>
        <dbReference type="Proteomes" id="UP000317940"/>
    </source>
</evidence>
<dbReference type="Proteomes" id="UP000317940">
    <property type="component" value="Unassembled WGS sequence"/>
</dbReference>
<dbReference type="EMBL" id="VIWT01000008">
    <property type="protein sequence ID" value="TWF71636.1"/>
    <property type="molecule type" value="Genomic_DNA"/>
</dbReference>
<gene>
    <name evidence="1" type="ORF">FHX73_187</name>
</gene>
<comment type="caution">
    <text evidence="1">The sequence shown here is derived from an EMBL/GenBank/DDBJ whole genome shotgun (WGS) entry which is preliminary data.</text>
</comment>
<organism evidence="1 2">
    <name type="scientific">Kitasatospora viridis</name>
    <dbReference type="NCBI Taxonomy" id="281105"/>
    <lineage>
        <taxon>Bacteria</taxon>
        <taxon>Bacillati</taxon>
        <taxon>Actinomycetota</taxon>
        <taxon>Actinomycetes</taxon>
        <taxon>Kitasatosporales</taxon>
        <taxon>Streptomycetaceae</taxon>
        <taxon>Kitasatospora</taxon>
    </lineage>
</organism>
<name>A0A561S9U1_9ACTN</name>
<dbReference type="InterPro" id="IPR055721">
    <property type="entry name" value="DUF7297"/>
</dbReference>
<accession>A0A561S9U1</accession>
<reference evidence="1 2" key="1">
    <citation type="submission" date="2019-06" db="EMBL/GenBank/DDBJ databases">
        <title>Sequencing the genomes of 1000 actinobacteria strains.</title>
        <authorList>
            <person name="Klenk H.-P."/>
        </authorList>
    </citation>
    <scope>NUCLEOTIDE SEQUENCE [LARGE SCALE GENOMIC DNA]</scope>
    <source>
        <strain evidence="1 2">DSM 44826</strain>
    </source>
</reference>
<protein>
    <submittedName>
        <fullName evidence="1">Uncharacterized protein</fullName>
    </submittedName>
</protein>